<dbReference type="STRING" id="1544416.Cocul_01916"/>
<proteinExistence type="predicted"/>
<dbReference type="Proteomes" id="UP000050517">
    <property type="component" value="Unassembled WGS sequence"/>
</dbReference>
<sequence length="581" mass="62398">MKFRGTLGILTAVGMSAGLLVACSSDEKEPSVAQPSAVDSATVPADTVEAAKAENRNRRVDERFGDRPQVLAGVDRSGLESSQLFFDKSETAVVVAGAEPQRLRAVSLGMAAHAPVLGLTEENAEQVKKELSRLGAATVLTVGDVRLPGAPDNVTFVSDPGGDEALSALTSLHFGKNPIPAPENMAKAVADFQPSEPTELVAEWLAAPEGAEDAPEAAAKSAAPDTENGSFPVQSARDGAAAPVVVASPQSPILDVANARSYGAQVRLMDYPDPRVSEEATKMVAGLEDRSVVALGAGFGTGEQFAEKIRLAQTVTTELPGGGTMAFPGRRMIALYGHPSGGALGVMGEQDPEGSVAYVRDLVAQYQELNPAEPVIPAFEIIATVASEFPGEDGDYSNEATPEELLPYIDAITEAGGYAVLDLQSGRANFLDQAKRYEELLKRPNVGLALDPEWRIGPDEQPLTRVGSVEAEEVNAVADWLADLTKKNNLPQKTFVLHQFQLQMLRDRENIRTDHPELAYVLHADGHGVAEEKFDTWNVMRQDLGPGWFMAWKNFFDEDTPMFTPEQTYAVEPRPWFVSYQ</sequence>
<accession>A0A0Q0TXS0</accession>
<feature type="region of interest" description="Disordered" evidence="1">
    <location>
        <begin position="31"/>
        <end position="57"/>
    </location>
</feature>
<evidence type="ECO:0008006" key="4">
    <source>
        <dbReference type="Google" id="ProtNLM"/>
    </source>
</evidence>
<gene>
    <name evidence="2" type="ORF">Cocul_01916</name>
</gene>
<evidence type="ECO:0000256" key="1">
    <source>
        <dbReference type="SAM" id="MobiDB-lite"/>
    </source>
</evidence>
<reference evidence="2 3" key="1">
    <citation type="submission" date="2015-10" db="EMBL/GenBank/DDBJ databases">
        <title>Corynebacteirum lowii and Corynebacterium oculi species nova, derived from human clinical disease and and emended description of Corynebacterium mastiditis.</title>
        <authorList>
            <person name="Bernard K."/>
            <person name="Pacheco A.L."/>
            <person name="Mcdougall C."/>
            <person name="Burtx T."/>
            <person name="Weibe D."/>
            <person name="Tyler S."/>
            <person name="Olson A.B."/>
            <person name="Cnockaert M."/>
            <person name="Eguchi H."/>
            <person name="Kuwahara T."/>
            <person name="Nakayama-Imaohji H."/>
            <person name="Boudewijins M."/>
            <person name="Van Hoecke F."/>
            <person name="Bernier A.-M."/>
            <person name="Vandamme P."/>
        </authorList>
    </citation>
    <scope>NUCLEOTIDE SEQUENCE [LARGE SCALE GENOMIC DNA]</scope>
    <source>
        <strain evidence="2 3">NML 130210</strain>
    </source>
</reference>
<dbReference type="EMBL" id="LKST01000003">
    <property type="protein sequence ID" value="KQB83843.1"/>
    <property type="molecule type" value="Genomic_DNA"/>
</dbReference>
<feature type="region of interest" description="Disordered" evidence="1">
    <location>
        <begin position="210"/>
        <end position="231"/>
    </location>
</feature>
<name>A0A0Q0TXS0_9CORY</name>
<evidence type="ECO:0000313" key="2">
    <source>
        <dbReference type="EMBL" id="KQB83843.1"/>
    </source>
</evidence>
<dbReference type="AlphaFoldDB" id="A0A0Q0TXS0"/>
<dbReference type="PATRIC" id="fig|1544416.3.peg.1916"/>
<evidence type="ECO:0000313" key="3">
    <source>
        <dbReference type="Proteomes" id="UP000050517"/>
    </source>
</evidence>
<protein>
    <recommendedName>
        <fullName evidence="4">Lipoprotein</fullName>
    </recommendedName>
</protein>
<comment type="caution">
    <text evidence="2">The sequence shown here is derived from an EMBL/GenBank/DDBJ whole genome shotgun (WGS) entry which is preliminary data.</text>
</comment>
<keyword evidence="3" id="KW-1185">Reference proteome</keyword>
<organism evidence="2 3">
    <name type="scientific">Corynebacterium oculi</name>
    <dbReference type="NCBI Taxonomy" id="1544416"/>
    <lineage>
        <taxon>Bacteria</taxon>
        <taxon>Bacillati</taxon>
        <taxon>Actinomycetota</taxon>
        <taxon>Actinomycetes</taxon>
        <taxon>Mycobacteriales</taxon>
        <taxon>Corynebacteriaceae</taxon>
        <taxon>Corynebacterium</taxon>
    </lineage>
</organism>
<dbReference type="PROSITE" id="PS51257">
    <property type="entry name" value="PROKAR_LIPOPROTEIN"/>
    <property type="match status" value="1"/>
</dbReference>